<dbReference type="InterPro" id="IPR051449">
    <property type="entry name" value="ABC-2_transporter_component"/>
</dbReference>
<feature type="transmembrane region" description="Helical" evidence="8">
    <location>
        <begin position="24"/>
        <end position="42"/>
    </location>
</feature>
<protein>
    <submittedName>
        <fullName evidence="10">ABC transporter permease</fullName>
    </submittedName>
</protein>
<accession>A0A410K0T0</accession>
<evidence type="ECO:0000259" key="9">
    <source>
        <dbReference type="PROSITE" id="PS51012"/>
    </source>
</evidence>
<dbReference type="InterPro" id="IPR013525">
    <property type="entry name" value="ABC2_TM"/>
</dbReference>
<dbReference type="Pfam" id="PF12698">
    <property type="entry name" value="ABC2_membrane_3"/>
    <property type="match status" value="1"/>
</dbReference>
<evidence type="ECO:0000256" key="8">
    <source>
        <dbReference type="SAM" id="Phobius"/>
    </source>
</evidence>
<evidence type="ECO:0000256" key="6">
    <source>
        <dbReference type="ARBA" id="ARBA00022989"/>
    </source>
</evidence>
<feature type="transmembrane region" description="Helical" evidence="8">
    <location>
        <begin position="226"/>
        <end position="249"/>
    </location>
</feature>
<evidence type="ECO:0000256" key="5">
    <source>
        <dbReference type="ARBA" id="ARBA00022692"/>
    </source>
</evidence>
<keyword evidence="5 8" id="KW-0812">Transmembrane</keyword>
<dbReference type="PANTHER" id="PTHR30294:SF29">
    <property type="entry name" value="MULTIDRUG ABC TRANSPORTER PERMEASE YBHS-RELATED"/>
    <property type="match status" value="1"/>
</dbReference>
<evidence type="ECO:0000256" key="1">
    <source>
        <dbReference type="ARBA" id="ARBA00004651"/>
    </source>
</evidence>
<sequence>MNLRRVGALVKKESYQIVRDPSSIIIAFVLPFVLLFIFGNGINLDTTRINIGIAMEGHGTDADRLAAAFISSKFLNAHTANDRRELIPELDAGRIRGIIIIPQDFSAKSALESESAVIQVIADGSEPNTASFVHSYASGIWQTWLLQYAQENGLEIRMPLAAEPRFLFNPELKSRNFLLPGSIAIIMTLIGTMLTSLVVAREWERGTMEAMMAKPVTVPEIILGKLIPYFILGMGSMALCVFVSVFLYGVPFRGSFMVLTGVSAVFLLASLGQGLLISTLARNQFVAAQIALLSAFLPAFMLSGFIFEISSMPAAIRGLTYLFAARYFVTVLQTLFLAGNVRSLLIANTAAIAAVASVFFIIIAAKTKKTLD</sequence>
<organism evidence="10 11">
    <name type="scientific">Geovibrio thiophilus</name>
    <dbReference type="NCBI Taxonomy" id="139438"/>
    <lineage>
        <taxon>Bacteria</taxon>
        <taxon>Pseudomonadati</taxon>
        <taxon>Deferribacterota</taxon>
        <taxon>Deferribacteres</taxon>
        <taxon>Deferribacterales</taxon>
        <taxon>Geovibrionaceae</taxon>
        <taxon>Geovibrio</taxon>
    </lineage>
</organism>
<keyword evidence="6 8" id="KW-1133">Transmembrane helix</keyword>
<dbReference type="Gene3D" id="3.40.1710.10">
    <property type="entry name" value="abc type-2 transporter like domain"/>
    <property type="match status" value="1"/>
</dbReference>
<evidence type="ECO:0000256" key="2">
    <source>
        <dbReference type="ARBA" id="ARBA00007783"/>
    </source>
</evidence>
<dbReference type="InterPro" id="IPR047817">
    <property type="entry name" value="ABC2_TM_bact-type"/>
</dbReference>
<dbReference type="PANTHER" id="PTHR30294">
    <property type="entry name" value="MEMBRANE COMPONENT OF ABC TRANSPORTER YHHJ-RELATED"/>
    <property type="match status" value="1"/>
</dbReference>
<feature type="domain" description="ABC transmembrane type-2" evidence="9">
    <location>
        <begin position="130"/>
        <end position="370"/>
    </location>
</feature>
<evidence type="ECO:0000256" key="3">
    <source>
        <dbReference type="ARBA" id="ARBA00022448"/>
    </source>
</evidence>
<feature type="transmembrane region" description="Helical" evidence="8">
    <location>
        <begin position="177"/>
        <end position="199"/>
    </location>
</feature>
<feature type="transmembrane region" description="Helical" evidence="8">
    <location>
        <begin position="344"/>
        <end position="365"/>
    </location>
</feature>
<keyword evidence="4" id="KW-1003">Cell membrane</keyword>
<dbReference type="EMBL" id="CP035108">
    <property type="protein sequence ID" value="QAR33992.1"/>
    <property type="molecule type" value="Genomic_DNA"/>
</dbReference>
<evidence type="ECO:0000256" key="7">
    <source>
        <dbReference type="ARBA" id="ARBA00023136"/>
    </source>
</evidence>
<feature type="transmembrane region" description="Helical" evidence="8">
    <location>
        <begin position="256"/>
        <end position="280"/>
    </location>
</feature>
<gene>
    <name evidence="10" type="ORF">EP073_11425</name>
</gene>
<keyword evidence="7 8" id="KW-0472">Membrane</keyword>
<keyword evidence="11" id="KW-1185">Reference proteome</keyword>
<dbReference type="Proteomes" id="UP000287502">
    <property type="component" value="Chromosome"/>
</dbReference>
<proteinExistence type="inferred from homology"/>
<keyword evidence="3" id="KW-0813">Transport</keyword>
<evidence type="ECO:0000313" key="10">
    <source>
        <dbReference type="EMBL" id="QAR33992.1"/>
    </source>
</evidence>
<evidence type="ECO:0000256" key="4">
    <source>
        <dbReference type="ARBA" id="ARBA00022475"/>
    </source>
</evidence>
<evidence type="ECO:0000313" key="11">
    <source>
        <dbReference type="Proteomes" id="UP000287502"/>
    </source>
</evidence>
<feature type="transmembrane region" description="Helical" evidence="8">
    <location>
        <begin position="286"/>
        <end position="307"/>
    </location>
</feature>
<comment type="subcellular location">
    <subcellularLocation>
        <location evidence="1">Cell membrane</location>
        <topology evidence="1">Multi-pass membrane protein</topology>
    </subcellularLocation>
</comment>
<reference evidence="10 11" key="1">
    <citation type="submission" date="2019-01" db="EMBL/GenBank/DDBJ databases">
        <title>Geovibrio thiophilus DSM 11263, complete genome.</title>
        <authorList>
            <person name="Spring S."/>
            <person name="Bunk B."/>
            <person name="Sproer C."/>
        </authorList>
    </citation>
    <scope>NUCLEOTIDE SEQUENCE [LARGE SCALE GENOMIC DNA]</scope>
    <source>
        <strain evidence="10 11">DSM 11263</strain>
    </source>
</reference>
<dbReference type="GO" id="GO:0140359">
    <property type="term" value="F:ABC-type transporter activity"/>
    <property type="evidence" value="ECO:0007669"/>
    <property type="project" value="InterPro"/>
</dbReference>
<dbReference type="RefSeq" id="WP_128467277.1">
    <property type="nucleotide sequence ID" value="NZ_CP035108.1"/>
</dbReference>
<feature type="transmembrane region" description="Helical" evidence="8">
    <location>
        <begin position="319"/>
        <end position="338"/>
    </location>
</feature>
<dbReference type="GO" id="GO:0005886">
    <property type="term" value="C:plasma membrane"/>
    <property type="evidence" value="ECO:0007669"/>
    <property type="project" value="UniProtKB-SubCell"/>
</dbReference>
<dbReference type="OrthoDB" id="9784671at2"/>
<dbReference type="AlphaFoldDB" id="A0A410K0T0"/>
<comment type="similarity">
    <text evidence="2">Belongs to the ABC-2 integral membrane protein family.</text>
</comment>
<name>A0A410K0T0_9BACT</name>
<dbReference type="PROSITE" id="PS51012">
    <property type="entry name" value="ABC_TM2"/>
    <property type="match status" value="1"/>
</dbReference>
<dbReference type="KEGG" id="gtl:EP073_11425"/>